<feature type="transmembrane region" description="Helical" evidence="8">
    <location>
        <begin position="36"/>
        <end position="54"/>
    </location>
</feature>
<evidence type="ECO:0000256" key="1">
    <source>
        <dbReference type="ARBA" id="ARBA00004651"/>
    </source>
</evidence>
<proteinExistence type="inferred from homology"/>
<dbReference type="PANTHER" id="PTHR21716">
    <property type="entry name" value="TRANSMEMBRANE PROTEIN"/>
    <property type="match status" value="1"/>
</dbReference>
<dbReference type="Proteomes" id="UP000632222">
    <property type="component" value="Unassembled WGS sequence"/>
</dbReference>
<keyword evidence="10" id="KW-1185">Reference proteome</keyword>
<evidence type="ECO:0000256" key="2">
    <source>
        <dbReference type="ARBA" id="ARBA00009773"/>
    </source>
</evidence>
<protein>
    <submittedName>
        <fullName evidence="9">AI-2E family transporter</fullName>
    </submittedName>
</protein>
<keyword evidence="4" id="KW-1003">Cell membrane</keyword>
<evidence type="ECO:0000256" key="6">
    <source>
        <dbReference type="ARBA" id="ARBA00022989"/>
    </source>
</evidence>
<feature type="transmembrane region" description="Helical" evidence="8">
    <location>
        <begin position="321"/>
        <end position="350"/>
    </location>
</feature>
<evidence type="ECO:0000256" key="7">
    <source>
        <dbReference type="ARBA" id="ARBA00023136"/>
    </source>
</evidence>
<name>A0ABQ2D3V2_9DEIO</name>
<evidence type="ECO:0000256" key="8">
    <source>
        <dbReference type="SAM" id="Phobius"/>
    </source>
</evidence>
<sequence>MTNAFQEVWRNPWVRVGAFTLAIYLSFQFLQSITSVILVFLFAYLIAYLFNPMLDWLQRRRVRRGVGILLVLLLLVAFVALGILILIAVVNQLSSFMQELPQLIDSGGTFFRGLLKRFNNDIEKVPWISQYSQQLGEIWQKNVASFSQNALNFFKNLLQQSGTFIGSFANSVLQGVFILILSIYLMSDYHRINQTLLKMFPERWQPKVLELSAQVNTAIGGYLRGQILIATIVGSIVGIGLAIVGVPSALALGFVAGLFNIIPYLGVIIAITPTILLALSVGWVKALLAVAVFILANQLEGHVFSPMILGRTTNLHPATVLLSILVGVTLMGIWGALLAVPLVALGKLLLQNYYYTSRFYRSTEARILRPDDSSISS</sequence>
<feature type="transmembrane region" description="Helical" evidence="8">
    <location>
        <begin position="164"/>
        <end position="186"/>
    </location>
</feature>
<keyword evidence="7 8" id="KW-0472">Membrane</keyword>
<comment type="similarity">
    <text evidence="2">Belongs to the autoinducer-2 exporter (AI-2E) (TC 2.A.86) family.</text>
</comment>
<comment type="subcellular location">
    <subcellularLocation>
        <location evidence="1">Cell membrane</location>
        <topology evidence="1">Multi-pass membrane protein</topology>
    </subcellularLocation>
</comment>
<dbReference type="InterPro" id="IPR002549">
    <property type="entry name" value="AI-2E-like"/>
</dbReference>
<organism evidence="9 10">
    <name type="scientific">Deinococcus roseus</name>
    <dbReference type="NCBI Taxonomy" id="392414"/>
    <lineage>
        <taxon>Bacteria</taxon>
        <taxon>Thermotogati</taxon>
        <taxon>Deinococcota</taxon>
        <taxon>Deinococci</taxon>
        <taxon>Deinococcales</taxon>
        <taxon>Deinococcaceae</taxon>
        <taxon>Deinococcus</taxon>
    </lineage>
</organism>
<dbReference type="Pfam" id="PF01594">
    <property type="entry name" value="AI-2E_transport"/>
    <property type="match status" value="1"/>
</dbReference>
<feature type="transmembrane region" description="Helical" evidence="8">
    <location>
        <begin position="12"/>
        <end position="30"/>
    </location>
</feature>
<gene>
    <name evidence="9" type="ORF">GCM10008938_34220</name>
</gene>
<feature type="transmembrane region" description="Helical" evidence="8">
    <location>
        <begin position="227"/>
        <end position="255"/>
    </location>
</feature>
<evidence type="ECO:0000256" key="5">
    <source>
        <dbReference type="ARBA" id="ARBA00022692"/>
    </source>
</evidence>
<reference evidence="10" key="1">
    <citation type="journal article" date="2019" name="Int. J. Syst. Evol. Microbiol.">
        <title>The Global Catalogue of Microorganisms (GCM) 10K type strain sequencing project: providing services to taxonomists for standard genome sequencing and annotation.</title>
        <authorList>
            <consortium name="The Broad Institute Genomics Platform"/>
            <consortium name="The Broad Institute Genome Sequencing Center for Infectious Disease"/>
            <person name="Wu L."/>
            <person name="Ma J."/>
        </authorList>
    </citation>
    <scope>NUCLEOTIDE SEQUENCE [LARGE SCALE GENOMIC DNA]</scope>
    <source>
        <strain evidence="10">JCM 14370</strain>
    </source>
</reference>
<evidence type="ECO:0000313" key="9">
    <source>
        <dbReference type="EMBL" id="GGJ45111.1"/>
    </source>
</evidence>
<keyword evidence="5 8" id="KW-0812">Transmembrane</keyword>
<evidence type="ECO:0000313" key="10">
    <source>
        <dbReference type="Proteomes" id="UP000632222"/>
    </source>
</evidence>
<dbReference type="EMBL" id="BMOD01000015">
    <property type="protein sequence ID" value="GGJ45111.1"/>
    <property type="molecule type" value="Genomic_DNA"/>
</dbReference>
<evidence type="ECO:0000256" key="3">
    <source>
        <dbReference type="ARBA" id="ARBA00022448"/>
    </source>
</evidence>
<dbReference type="PANTHER" id="PTHR21716:SF53">
    <property type="entry name" value="PERMEASE PERM-RELATED"/>
    <property type="match status" value="1"/>
</dbReference>
<keyword evidence="6 8" id="KW-1133">Transmembrane helix</keyword>
<dbReference type="RefSeq" id="WP_189004602.1">
    <property type="nucleotide sequence ID" value="NZ_BMOD01000015.1"/>
</dbReference>
<comment type="caution">
    <text evidence="9">The sequence shown here is derived from an EMBL/GenBank/DDBJ whole genome shotgun (WGS) entry which is preliminary data.</text>
</comment>
<feature type="transmembrane region" description="Helical" evidence="8">
    <location>
        <begin position="66"/>
        <end position="90"/>
    </location>
</feature>
<keyword evidence="3" id="KW-0813">Transport</keyword>
<feature type="transmembrane region" description="Helical" evidence="8">
    <location>
        <begin position="286"/>
        <end position="309"/>
    </location>
</feature>
<evidence type="ECO:0000256" key="4">
    <source>
        <dbReference type="ARBA" id="ARBA00022475"/>
    </source>
</evidence>
<accession>A0ABQ2D3V2</accession>